<evidence type="ECO:0000313" key="1">
    <source>
        <dbReference type="EMBL" id="CAH2006736.1"/>
    </source>
</evidence>
<organism evidence="1 2">
    <name type="scientific">Acanthoscelides obtectus</name>
    <name type="common">Bean weevil</name>
    <name type="synonym">Bruchus obtectus</name>
    <dbReference type="NCBI Taxonomy" id="200917"/>
    <lineage>
        <taxon>Eukaryota</taxon>
        <taxon>Metazoa</taxon>
        <taxon>Ecdysozoa</taxon>
        <taxon>Arthropoda</taxon>
        <taxon>Hexapoda</taxon>
        <taxon>Insecta</taxon>
        <taxon>Pterygota</taxon>
        <taxon>Neoptera</taxon>
        <taxon>Endopterygota</taxon>
        <taxon>Coleoptera</taxon>
        <taxon>Polyphaga</taxon>
        <taxon>Cucujiformia</taxon>
        <taxon>Chrysomeloidea</taxon>
        <taxon>Chrysomelidae</taxon>
        <taxon>Bruchinae</taxon>
        <taxon>Bruchini</taxon>
        <taxon>Acanthoscelides</taxon>
    </lineage>
</organism>
<keyword evidence="2" id="KW-1185">Reference proteome</keyword>
<reference evidence="1" key="1">
    <citation type="submission" date="2022-03" db="EMBL/GenBank/DDBJ databases">
        <authorList>
            <person name="Sayadi A."/>
        </authorList>
    </citation>
    <scope>NUCLEOTIDE SEQUENCE</scope>
</reference>
<evidence type="ECO:0000313" key="2">
    <source>
        <dbReference type="Proteomes" id="UP001152888"/>
    </source>
</evidence>
<dbReference type="EMBL" id="CAKOFQ010007704">
    <property type="protein sequence ID" value="CAH2006736.1"/>
    <property type="molecule type" value="Genomic_DNA"/>
</dbReference>
<protein>
    <submittedName>
        <fullName evidence="1">Uncharacterized protein</fullName>
    </submittedName>
</protein>
<name>A0A9P0M7N8_ACAOB</name>
<dbReference type="Proteomes" id="UP001152888">
    <property type="component" value="Unassembled WGS sequence"/>
</dbReference>
<comment type="caution">
    <text evidence="1">The sequence shown here is derived from an EMBL/GenBank/DDBJ whole genome shotgun (WGS) entry which is preliminary data.</text>
</comment>
<accession>A0A9P0M7N8</accession>
<gene>
    <name evidence="1" type="ORF">ACAOBT_LOCUS29261</name>
</gene>
<dbReference type="AlphaFoldDB" id="A0A9P0M7N8"/>
<sequence>MTIASAGLMIRTSDCYGEQGKTKRLHRPCRL</sequence>
<proteinExistence type="predicted"/>